<evidence type="ECO:0008006" key="5">
    <source>
        <dbReference type="Google" id="ProtNLM"/>
    </source>
</evidence>
<accession>A0A0N9UUX5</accession>
<evidence type="ECO:0000313" key="3">
    <source>
        <dbReference type="EMBL" id="ALH79802.1"/>
    </source>
</evidence>
<sequence>MFARLGLLLVLCAMLLSGRAWDAHLAVHEQLSSATAVHTHHSDHVHAVDPGASFEKAALGDAPADQRDPERGLTHSHGSMAGHGFALLSADHTEFGGLPSAKELHFPPPASLAAISRPNSLLRPPRTA</sequence>
<evidence type="ECO:0000313" key="4">
    <source>
        <dbReference type="Proteomes" id="UP000058074"/>
    </source>
</evidence>
<feature type="chain" id="PRO_5006039069" description="Cobalt transporter" evidence="2">
    <location>
        <begin position="23"/>
        <end position="128"/>
    </location>
</feature>
<feature type="compositionally biased region" description="Basic and acidic residues" evidence="1">
    <location>
        <begin position="64"/>
        <end position="73"/>
    </location>
</feature>
<feature type="region of interest" description="Disordered" evidence="1">
    <location>
        <begin position="109"/>
        <end position="128"/>
    </location>
</feature>
<organism evidence="3 4">
    <name type="scientific">Sphingopyxis macrogoltabida</name>
    <name type="common">Sphingomonas macrogoltabidus</name>
    <dbReference type="NCBI Taxonomy" id="33050"/>
    <lineage>
        <taxon>Bacteria</taxon>
        <taxon>Pseudomonadati</taxon>
        <taxon>Pseudomonadota</taxon>
        <taxon>Alphaproteobacteria</taxon>
        <taxon>Sphingomonadales</taxon>
        <taxon>Sphingomonadaceae</taxon>
        <taxon>Sphingopyxis</taxon>
    </lineage>
</organism>
<dbReference type="EMBL" id="CP012700">
    <property type="protein sequence ID" value="ALH79802.1"/>
    <property type="molecule type" value="Genomic_DNA"/>
</dbReference>
<gene>
    <name evidence="3" type="ORF">AN936_05315</name>
</gene>
<dbReference type="Proteomes" id="UP000058074">
    <property type="component" value="Chromosome"/>
</dbReference>
<name>A0A0N9UUX5_SPHMC</name>
<dbReference type="KEGG" id="smag:AN936_05315"/>
<evidence type="ECO:0000256" key="1">
    <source>
        <dbReference type="SAM" id="MobiDB-lite"/>
    </source>
</evidence>
<keyword evidence="2" id="KW-0732">Signal</keyword>
<proteinExistence type="predicted"/>
<feature type="region of interest" description="Disordered" evidence="1">
    <location>
        <begin position="57"/>
        <end position="79"/>
    </location>
</feature>
<dbReference type="AlphaFoldDB" id="A0A0N9UUX5"/>
<evidence type="ECO:0000256" key="2">
    <source>
        <dbReference type="SAM" id="SignalP"/>
    </source>
</evidence>
<reference evidence="3 4" key="1">
    <citation type="journal article" date="2015" name="Genome Announc.">
        <title>Complete Genome Sequence of Polypropylene Glycol- and Polyethylene Glycol-Degrading Sphingopyxis macrogoltabida Strain EY-1.</title>
        <authorList>
            <person name="Ohtsubo Y."/>
            <person name="Nagata Y."/>
            <person name="Numata M."/>
            <person name="Tsuchikane K."/>
            <person name="Hosoyama A."/>
            <person name="Yamazoe A."/>
            <person name="Tsuda M."/>
            <person name="Fujita N."/>
            <person name="Kawai F."/>
        </authorList>
    </citation>
    <scope>NUCLEOTIDE SEQUENCE [LARGE SCALE GENOMIC DNA]</scope>
    <source>
        <strain evidence="3 4">EY-1</strain>
    </source>
</reference>
<protein>
    <recommendedName>
        <fullName evidence="5">Cobalt transporter</fullName>
    </recommendedName>
</protein>
<feature type="signal peptide" evidence="2">
    <location>
        <begin position="1"/>
        <end position="22"/>
    </location>
</feature>